<dbReference type="InterPro" id="IPR055944">
    <property type="entry name" value="DUF7522"/>
</dbReference>
<protein>
    <recommendedName>
        <fullName evidence="3">Roadblock/LAMTOR2 domain-containing protein</fullName>
    </recommendedName>
</protein>
<name>A0A0D6JQU7_9EURY</name>
<dbReference type="AlphaFoldDB" id="A0A0D6JQU7"/>
<gene>
    <name evidence="1" type="ORF">BN996_01706</name>
</gene>
<evidence type="ECO:0008006" key="3">
    <source>
        <dbReference type="Google" id="ProtNLM"/>
    </source>
</evidence>
<evidence type="ECO:0000313" key="2">
    <source>
        <dbReference type="Proteomes" id="UP000198902"/>
    </source>
</evidence>
<reference evidence="2" key="1">
    <citation type="submission" date="2015-03" db="EMBL/GenBank/DDBJ databases">
        <authorList>
            <person name="Urmite Genomes"/>
        </authorList>
    </citation>
    <scope>NUCLEOTIDE SEQUENCE [LARGE SCALE GENOMIC DNA]</scope>
    <source>
        <strain evidence="2">Arc-Hr</strain>
    </source>
</reference>
<accession>A0A0D6JQU7</accession>
<evidence type="ECO:0000313" key="1">
    <source>
        <dbReference type="EMBL" id="CQR50229.1"/>
    </source>
</evidence>
<dbReference type="OrthoDB" id="199238at2157"/>
<dbReference type="Proteomes" id="UP000198902">
    <property type="component" value="Unassembled WGS sequence"/>
</dbReference>
<proteinExistence type="predicted"/>
<dbReference type="RefSeq" id="WP_042663850.1">
    <property type="nucleotide sequence ID" value="NZ_CABLRR010000002.1"/>
</dbReference>
<keyword evidence="2" id="KW-1185">Reference proteome</keyword>
<sequence>MVRDTAHRLAEYLSRRIGDELRTVVIADGDGYELEYIRDDLSERYTERTLADVVSDLRVETPLSAPSVDSPPAGERRAVVYYYENAFVLQFPFSETERIIISVGTDAGTDLLWFIEDCRRIVDRSG</sequence>
<organism evidence="1 2">
    <name type="scientific">Haloferax massiliensis</name>
    <dbReference type="NCBI Taxonomy" id="1476858"/>
    <lineage>
        <taxon>Archaea</taxon>
        <taxon>Methanobacteriati</taxon>
        <taxon>Methanobacteriota</taxon>
        <taxon>Stenosarchaea group</taxon>
        <taxon>Halobacteria</taxon>
        <taxon>Halobacteriales</taxon>
        <taxon>Haloferacaceae</taxon>
        <taxon>Haloferax</taxon>
    </lineage>
</organism>
<dbReference type="EMBL" id="CSTE01000002">
    <property type="protein sequence ID" value="CQR50229.1"/>
    <property type="molecule type" value="Genomic_DNA"/>
</dbReference>
<dbReference type="Pfam" id="PF24366">
    <property type="entry name" value="DUF7522"/>
    <property type="match status" value="1"/>
</dbReference>